<evidence type="ECO:0000313" key="7">
    <source>
        <dbReference type="WBParaSite" id="GPUH_0000773201-mRNA-1"/>
    </source>
</evidence>
<dbReference type="PROSITE" id="PS51419">
    <property type="entry name" value="RAB"/>
    <property type="match status" value="1"/>
</dbReference>
<dbReference type="InterPro" id="IPR052236">
    <property type="entry name" value="Small_GTPase_RasD"/>
</dbReference>
<dbReference type="GO" id="GO:0005525">
    <property type="term" value="F:GTP binding"/>
    <property type="evidence" value="ECO:0007669"/>
    <property type="project" value="UniProtKB-KW"/>
</dbReference>
<dbReference type="PANTHER" id="PTHR46149:SF7">
    <property type="entry name" value="GTP-BINDING PROTEIN DI-RAS2"/>
    <property type="match status" value="1"/>
</dbReference>
<dbReference type="PROSITE" id="PS51421">
    <property type="entry name" value="RAS"/>
    <property type="match status" value="1"/>
</dbReference>
<keyword evidence="4" id="KW-0342">GTP-binding</keyword>
<accession>A0A183DG82</accession>
<proteinExistence type="predicted"/>
<keyword evidence="2" id="KW-1003">Cell membrane</keyword>
<dbReference type="WBParaSite" id="GPUH_0000773201-mRNA-1">
    <property type="protein sequence ID" value="GPUH_0000773201-mRNA-1"/>
    <property type="gene ID" value="GPUH_0000773201"/>
</dbReference>
<evidence type="ECO:0000256" key="1">
    <source>
        <dbReference type="ARBA" id="ARBA00004193"/>
    </source>
</evidence>
<dbReference type="SMART" id="SM00175">
    <property type="entry name" value="RAB"/>
    <property type="match status" value="1"/>
</dbReference>
<dbReference type="GO" id="GO:0005886">
    <property type="term" value="C:plasma membrane"/>
    <property type="evidence" value="ECO:0007669"/>
    <property type="project" value="UniProtKB-SubCell"/>
</dbReference>
<dbReference type="GO" id="GO:0003924">
    <property type="term" value="F:GTPase activity"/>
    <property type="evidence" value="ECO:0007669"/>
    <property type="project" value="InterPro"/>
</dbReference>
<dbReference type="InterPro" id="IPR027417">
    <property type="entry name" value="P-loop_NTPase"/>
</dbReference>
<dbReference type="InterPro" id="IPR001806">
    <property type="entry name" value="Small_GTPase"/>
</dbReference>
<dbReference type="Pfam" id="PF00071">
    <property type="entry name" value="Ras"/>
    <property type="match status" value="1"/>
</dbReference>
<evidence type="ECO:0000256" key="2">
    <source>
        <dbReference type="ARBA" id="ARBA00022475"/>
    </source>
</evidence>
<keyword evidence="4" id="KW-0547">Nucleotide-binding</keyword>
<evidence type="ECO:0000256" key="6">
    <source>
        <dbReference type="ARBA" id="ARBA00023288"/>
    </source>
</evidence>
<organism evidence="7">
    <name type="scientific">Gongylonema pulchrum</name>
    <dbReference type="NCBI Taxonomy" id="637853"/>
    <lineage>
        <taxon>Eukaryota</taxon>
        <taxon>Metazoa</taxon>
        <taxon>Ecdysozoa</taxon>
        <taxon>Nematoda</taxon>
        <taxon>Chromadorea</taxon>
        <taxon>Rhabditida</taxon>
        <taxon>Spirurina</taxon>
        <taxon>Spiruromorpha</taxon>
        <taxon>Spiruroidea</taxon>
        <taxon>Gongylonematidae</taxon>
        <taxon>Gongylonema</taxon>
    </lineage>
</organism>
<dbReference type="SMART" id="SM00173">
    <property type="entry name" value="RAS"/>
    <property type="match status" value="1"/>
</dbReference>
<comment type="subcellular location">
    <subcellularLocation>
        <location evidence="1">Cell membrane</location>
        <topology evidence="1">Lipid-anchor</topology>
    </subcellularLocation>
</comment>
<evidence type="ECO:0000256" key="3">
    <source>
        <dbReference type="ARBA" id="ARBA00022481"/>
    </source>
</evidence>
<reference evidence="7" key="1">
    <citation type="submission" date="2016-06" db="UniProtKB">
        <authorList>
            <consortium name="WormBaseParasite"/>
        </authorList>
    </citation>
    <scope>IDENTIFICATION</scope>
</reference>
<name>A0A183DG82_9BILA</name>
<dbReference type="SUPFAM" id="SSF52540">
    <property type="entry name" value="P-loop containing nucleoside triphosphate hydrolases"/>
    <property type="match status" value="1"/>
</dbReference>
<keyword evidence="3" id="KW-0488">Methylation</keyword>
<dbReference type="Gene3D" id="3.40.50.300">
    <property type="entry name" value="P-loop containing nucleotide triphosphate hydrolases"/>
    <property type="match status" value="1"/>
</dbReference>
<evidence type="ECO:0000256" key="4">
    <source>
        <dbReference type="ARBA" id="ARBA00023134"/>
    </source>
</evidence>
<evidence type="ECO:0000256" key="5">
    <source>
        <dbReference type="ARBA" id="ARBA00023136"/>
    </source>
</evidence>
<dbReference type="PANTHER" id="PTHR46149">
    <property type="entry name" value="MIP08469P"/>
    <property type="match status" value="1"/>
</dbReference>
<dbReference type="PRINTS" id="PR00449">
    <property type="entry name" value="RASTRNSFRMNG"/>
</dbReference>
<keyword evidence="5" id="KW-0472">Membrane</keyword>
<dbReference type="SMART" id="SM00174">
    <property type="entry name" value="RHO"/>
    <property type="match status" value="1"/>
</dbReference>
<keyword evidence="6" id="KW-0449">Lipoprotein</keyword>
<dbReference type="AlphaFoldDB" id="A0A183DG82"/>
<protein>
    <submittedName>
        <fullName evidence="7">Ras family protein</fullName>
    </submittedName>
</protein>
<sequence>LNEQGMPISLDILDTNYDYPDMRKVAVASAHALMLVFAVDDVSSFKQMSDIWSEIVQQRGDARDIPIVVVGNKCDSVSQKIFEATAQAWTQRLNFNIRYVEASAKTAHNIVKIFRNFLEQSGLLGDKQMKSIAQRV</sequence>